<feature type="transmembrane region" description="Helical" evidence="1">
    <location>
        <begin position="127"/>
        <end position="145"/>
    </location>
</feature>
<dbReference type="RefSeq" id="WP_209590853.1">
    <property type="nucleotide sequence ID" value="NZ_JAGGMV010000002.1"/>
</dbReference>
<dbReference type="Proteomes" id="UP000740329">
    <property type="component" value="Unassembled WGS sequence"/>
</dbReference>
<evidence type="ECO:0000313" key="3">
    <source>
        <dbReference type="Proteomes" id="UP000740329"/>
    </source>
</evidence>
<proteinExistence type="predicted"/>
<feature type="transmembrane region" description="Helical" evidence="1">
    <location>
        <begin position="57"/>
        <end position="81"/>
    </location>
</feature>
<protein>
    <submittedName>
        <fullName evidence="2">Uncharacterized membrane protein (DUF485 family)</fullName>
    </submittedName>
</protein>
<evidence type="ECO:0000256" key="1">
    <source>
        <dbReference type="SAM" id="Phobius"/>
    </source>
</evidence>
<feature type="transmembrane region" description="Helical" evidence="1">
    <location>
        <begin position="29"/>
        <end position="51"/>
    </location>
</feature>
<dbReference type="AlphaFoldDB" id="A0A8J7RH15"/>
<comment type="caution">
    <text evidence="2">The sequence shown here is derived from an EMBL/GenBank/DDBJ whole genome shotgun (WGS) entry which is preliminary data.</text>
</comment>
<sequence>MGYPNNKYNNYRGGGGSYKPKVNSSSFRFLAYVVGCGIALGTVFSDFLSVIPAGLGTIVGTLIEGVGYFGVVVCGFILFATAKRKTFTDMLSLAWLLVFIIPSLLTKVMAFILSFVAPAVGSGSVDVIVGGVICLITLFALSTLYNEFG</sequence>
<feature type="transmembrane region" description="Helical" evidence="1">
    <location>
        <begin position="93"/>
        <end position="115"/>
    </location>
</feature>
<gene>
    <name evidence="2" type="ORF">J3E07_000767</name>
</gene>
<name>A0A8J7RH15_METVO</name>
<evidence type="ECO:0000313" key="2">
    <source>
        <dbReference type="EMBL" id="MBP2201355.1"/>
    </source>
</evidence>
<keyword evidence="1" id="KW-0472">Membrane</keyword>
<dbReference type="EMBL" id="JAGGMV010000002">
    <property type="protein sequence ID" value="MBP2201355.1"/>
    <property type="molecule type" value="Genomic_DNA"/>
</dbReference>
<keyword evidence="1" id="KW-1133">Transmembrane helix</keyword>
<accession>A0A8J7RH15</accession>
<reference evidence="2" key="1">
    <citation type="submission" date="2021-03" db="EMBL/GenBank/DDBJ databases">
        <title>Genomic Encyclopedia of Type Strains, Phase IV (KMG-V): Genome sequencing to study the core and pangenomes of soil and plant-associated prokaryotes.</title>
        <authorList>
            <person name="Whitman W."/>
        </authorList>
    </citation>
    <scope>NUCLEOTIDE SEQUENCE</scope>
    <source>
        <strain evidence="2">C4</strain>
    </source>
</reference>
<keyword evidence="1" id="KW-0812">Transmembrane</keyword>
<organism evidence="2 3">
    <name type="scientific">Methanococcus voltae</name>
    <dbReference type="NCBI Taxonomy" id="2188"/>
    <lineage>
        <taxon>Archaea</taxon>
        <taxon>Methanobacteriati</taxon>
        <taxon>Methanobacteriota</taxon>
        <taxon>Methanomada group</taxon>
        <taxon>Methanococci</taxon>
        <taxon>Methanococcales</taxon>
        <taxon>Methanococcaceae</taxon>
        <taxon>Methanococcus</taxon>
    </lineage>
</organism>